<dbReference type="Proteomes" id="UP000002630">
    <property type="component" value="Linkage Group LG04"/>
</dbReference>
<dbReference type="EMBL" id="FN648201">
    <property type="protein sequence ID" value="CBN79045.1"/>
    <property type="molecule type" value="Genomic_DNA"/>
</dbReference>
<dbReference type="OrthoDB" id="10400049at2759"/>
<dbReference type="EMBL" id="FN649729">
    <property type="protein sequence ID" value="CBN79045.1"/>
    <property type="molecule type" value="Genomic_DNA"/>
</dbReference>
<name>D8LGI8_ECTSI</name>
<protein>
    <submittedName>
        <fullName evidence="3">Uncharacterized protein</fullName>
    </submittedName>
</protein>
<feature type="compositionally biased region" description="Basic and acidic residues" evidence="2">
    <location>
        <begin position="8"/>
        <end position="20"/>
    </location>
</feature>
<evidence type="ECO:0000313" key="4">
    <source>
        <dbReference type="Proteomes" id="UP000002630"/>
    </source>
</evidence>
<proteinExistence type="predicted"/>
<dbReference type="AlphaFoldDB" id="D8LGI8"/>
<organism evidence="3 4">
    <name type="scientific">Ectocarpus siliculosus</name>
    <name type="common">Brown alga</name>
    <name type="synonym">Conferva siliculosa</name>
    <dbReference type="NCBI Taxonomy" id="2880"/>
    <lineage>
        <taxon>Eukaryota</taxon>
        <taxon>Sar</taxon>
        <taxon>Stramenopiles</taxon>
        <taxon>Ochrophyta</taxon>
        <taxon>PX clade</taxon>
        <taxon>Phaeophyceae</taxon>
        <taxon>Ectocarpales</taxon>
        <taxon>Ectocarpaceae</taxon>
        <taxon>Ectocarpus</taxon>
    </lineage>
</organism>
<evidence type="ECO:0000313" key="3">
    <source>
        <dbReference type="EMBL" id="CBN79045.1"/>
    </source>
</evidence>
<sequence>MTQQRAETNNEAKLRDVRAAEEIEHVRQQGNLQGSRTAQTSDTRNATQNILTQAANMDMQMSIQHDRIKSAKVEQLQKKKQKLEKDEEKFRGLANVAWMAFPVTAIVFVCTCCQCCLPELMKERKRNAQRKINEVDAELLALTNVNVHRNFAISDSVSATNHDRRYTGTADPQMESVYAAPPPGSTVTTTTRSAAPPNYHDFVGGVTQVHIQ</sequence>
<reference evidence="3 4" key="1">
    <citation type="journal article" date="2010" name="Nature">
        <title>The Ectocarpus genome and the independent evolution of multicellularity in brown algae.</title>
        <authorList>
            <person name="Cock J.M."/>
            <person name="Sterck L."/>
            <person name="Rouze P."/>
            <person name="Scornet D."/>
            <person name="Allen A.E."/>
            <person name="Amoutzias G."/>
            <person name="Anthouard V."/>
            <person name="Artiguenave F."/>
            <person name="Aury J.M."/>
            <person name="Badger J.H."/>
            <person name="Beszteri B."/>
            <person name="Billiau K."/>
            <person name="Bonnet E."/>
            <person name="Bothwell J.H."/>
            <person name="Bowler C."/>
            <person name="Boyen C."/>
            <person name="Brownlee C."/>
            <person name="Carrano C.J."/>
            <person name="Charrier B."/>
            <person name="Cho G.Y."/>
            <person name="Coelho S.M."/>
            <person name="Collen J."/>
            <person name="Corre E."/>
            <person name="Da Silva C."/>
            <person name="Delage L."/>
            <person name="Delaroque N."/>
            <person name="Dittami S.M."/>
            <person name="Doulbeau S."/>
            <person name="Elias M."/>
            <person name="Farnham G."/>
            <person name="Gachon C.M."/>
            <person name="Gschloessl B."/>
            <person name="Heesch S."/>
            <person name="Jabbari K."/>
            <person name="Jubin C."/>
            <person name="Kawai H."/>
            <person name="Kimura K."/>
            <person name="Kloareg B."/>
            <person name="Kupper F.C."/>
            <person name="Lang D."/>
            <person name="Le Bail A."/>
            <person name="Leblanc C."/>
            <person name="Lerouge P."/>
            <person name="Lohr M."/>
            <person name="Lopez P.J."/>
            <person name="Martens C."/>
            <person name="Maumus F."/>
            <person name="Michel G."/>
            <person name="Miranda-Saavedra D."/>
            <person name="Morales J."/>
            <person name="Moreau H."/>
            <person name="Motomura T."/>
            <person name="Nagasato C."/>
            <person name="Napoli C.A."/>
            <person name="Nelson D.R."/>
            <person name="Nyvall-Collen P."/>
            <person name="Peters A.F."/>
            <person name="Pommier C."/>
            <person name="Potin P."/>
            <person name="Poulain J."/>
            <person name="Quesneville H."/>
            <person name="Read B."/>
            <person name="Rensing S.A."/>
            <person name="Ritter A."/>
            <person name="Rousvoal S."/>
            <person name="Samanta M."/>
            <person name="Samson G."/>
            <person name="Schroeder D.C."/>
            <person name="Segurens B."/>
            <person name="Strittmatter M."/>
            <person name="Tonon T."/>
            <person name="Tregear J.W."/>
            <person name="Valentin K."/>
            <person name="von Dassow P."/>
            <person name="Yamagishi T."/>
            <person name="Van de Peer Y."/>
            <person name="Wincker P."/>
        </authorList>
    </citation>
    <scope>NUCLEOTIDE SEQUENCE [LARGE SCALE GENOMIC DNA]</scope>
    <source>
        <strain evidence="4">Ec32 / CCAP1310/4</strain>
    </source>
</reference>
<evidence type="ECO:0000256" key="2">
    <source>
        <dbReference type="SAM" id="MobiDB-lite"/>
    </source>
</evidence>
<feature type="coiled-coil region" evidence="1">
    <location>
        <begin position="66"/>
        <end position="96"/>
    </location>
</feature>
<keyword evidence="4" id="KW-1185">Reference proteome</keyword>
<evidence type="ECO:0000256" key="1">
    <source>
        <dbReference type="SAM" id="Coils"/>
    </source>
</evidence>
<gene>
    <name evidence="3" type="ORF">Esi_0168_0034</name>
</gene>
<dbReference type="InParanoid" id="D8LGI8"/>
<feature type="region of interest" description="Disordered" evidence="2">
    <location>
        <begin position="174"/>
        <end position="196"/>
    </location>
</feature>
<keyword evidence="1" id="KW-0175">Coiled coil</keyword>
<accession>D8LGI8</accession>
<feature type="region of interest" description="Disordered" evidence="2">
    <location>
        <begin position="1"/>
        <end position="20"/>
    </location>
</feature>